<evidence type="ECO:0000256" key="1">
    <source>
        <dbReference type="ARBA" id="ARBA00022679"/>
    </source>
</evidence>
<sequence length="244" mass="27553">MIKISGSAADIDSLNLEYVPGSPGRKIIDILSSSSNVYNFTSLDQLKFTINLRIKIINASKDLSRTSFSFRIFRKSKCNTDYWIRTDEGGFKLKPGAKPASAIRDIYRSSSKYGTECATAMVIVFYKALADILNDNTFNITFPYIYLMDWQNLDRKLNIATYRSVPDYLPGDCRYFKNPDVNPETPEWQGENAIDLGNGTYYGHGIGIRNTDGIINALNRHRAPGSQTSAYLIDSVTRLDFMYP</sequence>
<dbReference type="NCBIfam" id="NF002869">
    <property type="entry name" value="PRK03187.1"/>
    <property type="match status" value="1"/>
</dbReference>
<dbReference type="GO" id="GO:0030435">
    <property type="term" value="P:sporulation resulting in formation of a cellular spore"/>
    <property type="evidence" value="ECO:0007669"/>
    <property type="project" value="UniProtKB-KW"/>
</dbReference>
<gene>
    <name evidence="3" type="ORF">DFR58_11533</name>
</gene>
<protein>
    <submittedName>
        <fullName evidence="3">Protein-glutamine gamma-glutamyltransferase</fullName>
    </submittedName>
</protein>
<dbReference type="InterPro" id="IPR020916">
    <property type="entry name" value="Gln_gamma-glutamylTfrase_bac"/>
</dbReference>
<reference evidence="3 4" key="1">
    <citation type="submission" date="2018-07" db="EMBL/GenBank/DDBJ databases">
        <title>Genomic Encyclopedia of Type Strains, Phase IV (KMG-IV): sequencing the most valuable type-strain genomes for metagenomic binning, comparative biology and taxonomic classification.</title>
        <authorList>
            <person name="Goeker M."/>
        </authorList>
    </citation>
    <scope>NUCLEOTIDE SEQUENCE [LARGE SCALE GENOMIC DNA]</scope>
    <source>
        <strain evidence="3 4">DSM 27016</strain>
    </source>
</reference>
<evidence type="ECO:0000256" key="2">
    <source>
        <dbReference type="ARBA" id="ARBA00022969"/>
    </source>
</evidence>
<keyword evidence="1 3" id="KW-0808">Transferase</keyword>
<proteinExistence type="inferred from homology"/>
<dbReference type="GO" id="GO:0003810">
    <property type="term" value="F:protein-glutamine gamma-glutamyltransferase activity"/>
    <property type="evidence" value="ECO:0007669"/>
    <property type="project" value="InterPro"/>
</dbReference>
<dbReference type="Proteomes" id="UP000253034">
    <property type="component" value="Unassembled WGS sequence"/>
</dbReference>
<dbReference type="AlphaFoldDB" id="A0A369AY20"/>
<evidence type="ECO:0000313" key="3">
    <source>
        <dbReference type="EMBL" id="RCX14310.1"/>
    </source>
</evidence>
<keyword evidence="4" id="KW-1185">Reference proteome</keyword>
<dbReference type="RefSeq" id="WP_114298336.1">
    <property type="nucleotide sequence ID" value="NZ_QPJT01000015.1"/>
</dbReference>
<dbReference type="OrthoDB" id="1845399at2"/>
<evidence type="ECO:0000313" key="4">
    <source>
        <dbReference type="Proteomes" id="UP000253034"/>
    </source>
</evidence>
<dbReference type="EMBL" id="QPJT01000015">
    <property type="protein sequence ID" value="RCX14310.1"/>
    <property type="molecule type" value="Genomic_DNA"/>
</dbReference>
<name>A0A369AY20_9FIRM</name>
<comment type="caution">
    <text evidence="3">The sequence shown here is derived from an EMBL/GenBank/DDBJ whole genome shotgun (WGS) entry which is preliminary data.</text>
</comment>
<accession>A0A369AY20</accession>
<dbReference type="Pfam" id="PF20085">
    <property type="entry name" value="TGL"/>
    <property type="match status" value="1"/>
</dbReference>
<dbReference type="HAMAP" id="MF_00727">
    <property type="entry name" value="Tgl"/>
    <property type="match status" value="1"/>
</dbReference>
<keyword evidence="2" id="KW-0749">Sporulation</keyword>
<organism evidence="3 4">
    <name type="scientific">Anaerobacterium chartisolvens</name>
    <dbReference type="NCBI Taxonomy" id="1297424"/>
    <lineage>
        <taxon>Bacteria</taxon>
        <taxon>Bacillati</taxon>
        <taxon>Bacillota</taxon>
        <taxon>Clostridia</taxon>
        <taxon>Eubacteriales</taxon>
        <taxon>Oscillospiraceae</taxon>
        <taxon>Anaerobacterium</taxon>
    </lineage>
</organism>